<dbReference type="PANTHER" id="PTHR35910:SF6">
    <property type="entry name" value="2EXR DOMAIN-CONTAINING PROTEIN"/>
    <property type="match status" value="1"/>
</dbReference>
<gene>
    <name evidence="3" type="ORF">IFR04_004622</name>
</gene>
<dbReference type="PANTHER" id="PTHR35910">
    <property type="entry name" value="2EXR DOMAIN-CONTAINING PROTEIN"/>
    <property type="match status" value="1"/>
</dbReference>
<organism evidence="3 4">
    <name type="scientific">Cadophora malorum</name>
    <dbReference type="NCBI Taxonomy" id="108018"/>
    <lineage>
        <taxon>Eukaryota</taxon>
        <taxon>Fungi</taxon>
        <taxon>Dikarya</taxon>
        <taxon>Ascomycota</taxon>
        <taxon>Pezizomycotina</taxon>
        <taxon>Leotiomycetes</taxon>
        <taxon>Helotiales</taxon>
        <taxon>Ploettnerulaceae</taxon>
        <taxon>Cadophora</taxon>
    </lineage>
</organism>
<feature type="compositionally biased region" description="Acidic residues" evidence="1">
    <location>
        <begin position="298"/>
        <end position="315"/>
    </location>
</feature>
<evidence type="ECO:0000256" key="1">
    <source>
        <dbReference type="SAM" id="MobiDB-lite"/>
    </source>
</evidence>
<evidence type="ECO:0000313" key="3">
    <source>
        <dbReference type="EMBL" id="KAG4422242.1"/>
    </source>
</evidence>
<dbReference type="OrthoDB" id="3540486at2759"/>
<reference evidence="3" key="1">
    <citation type="submission" date="2021-02" db="EMBL/GenBank/DDBJ databases">
        <title>Genome sequence Cadophora malorum strain M34.</title>
        <authorList>
            <person name="Stefanovic E."/>
            <person name="Vu D."/>
            <person name="Scully C."/>
            <person name="Dijksterhuis J."/>
            <person name="Roader J."/>
            <person name="Houbraken J."/>
        </authorList>
    </citation>
    <scope>NUCLEOTIDE SEQUENCE</scope>
    <source>
        <strain evidence="3">M34</strain>
    </source>
</reference>
<dbReference type="Proteomes" id="UP000664132">
    <property type="component" value="Unassembled WGS sequence"/>
</dbReference>
<accession>A0A8H8BRX5</accession>
<evidence type="ECO:0000259" key="2">
    <source>
        <dbReference type="Pfam" id="PF20150"/>
    </source>
</evidence>
<dbReference type="InterPro" id="IPR045518">
    <property type="entry name" value="2EXR"/>
</dbReference>
<keyword evidence="4" id="KW-1185">Reference proteome</keyword>
<feature type="domain" description="2EXR" evidence="2">
    <location>
        <begin position="9"/>
        <end position="112"/>
    </location>
</feature>
<name>A0A8H8BRX5_9HELO</name>
<dbReference type="Pfam" id="PF20150">
    <property type="entry name" value="2EXR"/>
    <property type="match status" value="1"/>
</dbReference>
<protein>
    <recommendedName>
        <fullName evidence="2">2EXR domain-containing protein</fullName>
    </recommendedName>
</protein>
<dbReference type="AlphaFoldDB" id="A0A8H8BRX5"/>
<evidence type="ECO:0000313" key="4">
    <source>
        <dbReference type="Proteomes" id="UP000664132"/>
    </source>
</evidence>
<sequence>MTGIQLGTFNPFPLLPKELRLEIWELALPDPRVIELSLIRSDDPSRFPRRYRRTSRGPWAWIATASPITISLIHINAEARSCALASYELCEIPNQSGSTRHPLYINYSKDTIFITRHTEDNLREVLVGNPIGVRFTDWRSKLRNLAIPLAPADPNGFDEATRYLDTTIRTFPNLKDLSLVIDGRNSGFDGDAEIVESTSQHEDYEVPEGRKLASSWIPEVLDRMQREESSEIRLPSVRLALLTNGQETPELQRRWNYLRARCRVCHPNCTDLERESTWPWPHVSASRFFTPYSSSEESSSDDDEKDTAVAEDAEDQIAGSGSDRAGGSQRVIGSLFH</sequence>
<proteinExistence type="predicted"/>
<feature type="region of interest" description="Disordered" evidence="1">
    <location>
        <begin position="291"/>
        <end position="337"/>
    </location>
</feature>
<comment type="caution">
    <text evidence="3">The sequence shown here is derived from an EMBL/GenBank/DDBJ whole genome shotgun (WGS) entry which is preliminary data.</text>
</comment>
<dbReference type="EMBL" id="JAFJYH010000052">
    <property type="protein sequence ID" value="KAG4422242.1"/>
    <property type="molecule type" value="Genomic_DNA"/>
</dbReference>